<evidence type="ECO:0000256" key="1">
    <source>
        <dbReference type="SAM" id="Phobius"/>
    </source>
</evidence>
<name>A0A955HWM9_9BACT</name>
<reference evidence="3" key="2">
    <citation type="journal article" date="2021" name="Microbiome">
        <title>Successional dynamics and alternative stable states in a saline activated sludge microbial community over 9 years.</title>
        <authorList>
            <person name="Wang Y."/>
            <person name="Ye J."/>
            <person name="Ju F."/>
            <person name="Liu L."/>
            <person name="Boyd J.A."/>
            <person name="Deng Y."/>
            <person name="Parks D.H."/>
            <person name="Jiang X."/>
            <person name="Yin X."/>
            <person name="Woodcroft B.J."/>
            <person name="Tyson G.W."/>
            <person name="Hugenholtz P."/>
            <person name="Polz M.F."/>
            <person name="Zhang T."/>
        </authorList>
    </citation>
    <scope>NUCLEOTIDE SEQUENCE</scope>
    <source>
        <strain evidence="3">HKST-UBA16</strain>
    </source>
</reference>
<keyword evidence="1" id="KW-1133">Transmembrane helix</keyword>
<keyword evidence="1" id="KW-0812">Transmembrane</keyword>
<comment type="caution">
    <text evidence="3">The sequence shown here is derived from an EMBL/GenBank/DDBJ whole genome shotgun (WGS) entry which is preliminary data.</text>
</comment>
<dbReference type="SMART" id="SM00460">
    <property type="entry name" value="TGc"/>
    <property type="match status" value="1"/>
</dbReference>
<dbReference type="Gene3D" id="3.10.620.30">
    <property type="match status" value="1"/>
</dbReference>
<evidence type="ECO:0000313" key="3">
    <source>
        <dbReference type="EMBL" id="MCA9374755.1"/>
    </source>
</evidence>
<keyword evidence="1" id="KW-0472">Membrane</keyword>
<feature type="transmembrane region" description="Helical" evidence="1">
    <location>
        <begin position="612"/>
        <end position="638"/>
    </location>
</feature>
<dbReference type="Pfam" id="PF01841">
    <property type="entry name" value="Transglut_core"/>
    <property type="match status" value="1"/>
</dbReference>
<reference evidence="3" key="1">
    <citation type="submission" date="2020-04" db="EMBL/GenBank/DDBJ databases">
        <authorList>
            <person name="Zhang T."/>
        </authorList>
    </citation>
    <scope>NUCLEOTIDE SEQUENCE</scope>
    <source>
        <strain evidence="3">HKST-UBA16</strain>
    </source>
</reference>
<sequence length="646" mass="72108">MRSSVGYLKKILRKFRNPLIISLLFTVLFIVLLASPKLAIAQSSEVDTASIATYSLSTNGDLNVTLQQRLANTSKTPIVVKYYTATVPFSQIDSIKVSNSAQSLDHSETQLTNSTQIRIDLNDKSLSKNKPIDLSITFTVPRFVPQNAQLTSLNLPVQFSGSETDKILVTIPSELGKISQVLNSDSNVTSTDRQSSISINSPKGAEVKILFQGNIGYKFSIKKVLNNPSDTKRVAEVPIPRSSFNQEIFLNSVIPIPDRSFKDEDGNIFLLYTLEPNEQKIIGVEGNIVLQPNKDTEVLVFPQNQELVKQESYWSLDSETELKRFDLYLRKNNLVLDENPGNVQSLDQKEKEIFYSLVYKYIIDRLNISPDFLAEKAALIRSGASGSITKSSNVSTEDYSDLLIALLRAYQVPSRMVLGYVTNESSSFEKGFFHNWVEYWDSELGWQIADPALEEAANYKVKTDANIDHLSILVRSQSPTSPKLNFIEGDVLEFNFTSEIPGDIVALEGDAQLDPVQVPSNSLSGSVQIQNTGNKILELSSITDSRQNKVDLPANTILVPGQKFSAEVNEVLPITDLLQNSEKALSYKVTATTLKDSSISQEISSKIEIKTYWWWTPMVYIICTVGYLILLLLLGILFKKLTKKKK</sequence>
<dbReference type="Proteomes" id="UP000748332">
    <property type="component" value="Unassembled WGS sequence"/>
</dbReference>
<organism evidence="3 4">
    <name type="scientific">Candidatus Dojkabacteria bacterium</name>
    <dbReference type="NCBI Taxonomy" id="2099670"/>
    <lineage>
        <taxon>Bacteria</taxon>
        <taxon>Candidatus Dojkabacteria</taxon>
    </lineage>
</organism>
<dbReference type="InterPro" id="IPR038765">
    <property type="entry name" value="Papain-like_cys_pep_sf"/>
</dbReference>
<proteinExistence type="predicted"/>
<accession>A0A955HWM9</accession>
<dbReference type="AlphaFoldDB" id="A0A955HWM9"/>
<dbReference type="EMBL" id="JAGQLM010000014">
    <property type="protein sequence ID" value="MCA9374755.1"/>
    <property type="molecule type" value="Genomic_DNA"/>
</dbReference>
<dbReference type="InterPro" id="IPR002931">
    <property type="entry name" value="Transglutaminase-like"/>
</dbReference>
<dbReference type="SUPFAM" id="SSF54001">
    <property type="entry name" value="Cysteine proteinases"/>
    <property type="match status" value="1"/>
</dbReference>
<evidence type="ECO:0000259" key="2">
    <source>
        <dbReference type="SMART" id="SM00460"/>
    </source>
</evidence>
<gene>
    <name evidence="3" type="ORF">KC622_00320</name>
</gene>
<protein>
    <submittedName>
        <fullName evidence="3">Transglutaminase domain-containing protein</fullName>
    </submittedName>
</protein>
<evidence type="ECO:0000313" key="4">
    <source>
        <dbReference type="Proteomes" id="UP000748332"/>
    </source>
</evidence>
<feature type="domain" description="Transglutaminase-like" evidence="2">
    <location>
        <begin position="388"/>
        <end position="453"/>
    </location>
</feature>